<dbReference type="PRINTS" id="PR00309">
    <property type="entry name" value="ARRESTIN"/>
</dbReference>
<dbReference type="InterPro" id="IPR014756">
    <property type="entry name" value="Ig_E-set"/>
</dbReference>
<reference evidence="5" key="1">
    <citation type="submission" date="2023-11" db="UniProtKB">
        <authorList>
            <consortium name="WormBaseParasite"/>
        </authorList>
    </citation>
    <scope>IDENTIFICATION</scope>
</reference>
<dbReference type="GO" id="GO:0002031">
    <property type="term" value="P:G protein-coupled receptor internalization"/>
    <property type="evidence" value="ECO:0007669"/>
    <property type="project" value="TreeGrafter"/>
</dbReference>
<dbReference type="InterPro" id="IPR011022">
    <property type="entry name" value="Arrestin_C-like"/>
</dbReference>
<accession>A0AA84ZDK5</accession>
<dbReference type="GO" id="GO:0007165">
    <property type="term" value="P:signal transduction"/>
    <property type="evidence" value="ECO:0007669"/>
    <property type="project" value="InterPro"/>
</dbReference>
<sequence>MSKGTEGRSFDVLKKATPDGKLSLFLDRRTFVDHFDHVDPIDGILIMTQDVKNTEYVFLIFTCSYRFGRDDLDVLGLTFQKELLIYTKCLWPNHPFDNNDNHNKDNKKWNNTWKKIKRLSKRKINTNEQISCTIINDNDPYGIICETLKENDLLPFQLKLINKHGDLAFPFRIIIPTSSPSSVAIQPNEDDSRKLYGVSYALTAFAGQKIHSSQPISSTVTIILRRYIAGPKLINRPLYPVAESTRKTINFLCYSGEVVLTASVEKPLYYHDESVNVSIVLDNFSNLSVRKLQIAIVQVTEMFLLAKGTYRSTINEHLCKENLPQAGEQQWKYTISLDTSFTDTLAKQGVALEGYIKQEKNWLASSTILKLSSDLGECLETMQNIYKNTEESTETAIKANKELHGVVISYFVRVRCWVGISRFSVHVPFLLMQPEKELSTINNNSNNNDIRLTTHTVQADVVENQPMEDKLEKKQIEIPHEDQD</sequence>
<dbReference type="InterPro" id="IPR014753">
    <property type="entry name" value="Arrestin_N"/>
</dbReference>
<dbReference type="Gene3D" id="2.60.40.640">
    <property type="match status" value="1"/>
</dbReference>
<evidence type="ECO:0000313" key="4">
    <source>
        <dbReference type="Proteomes" id="UP000050790"/>
    </source>
</evidence>
<dbReference type="Pfam" id="PF02752">
    <property type="entry name" value="Arrestin_C"/>
    <property type="match status" value="1"/>
</dbReference>
<proteinExistence type="inferred from homology"/>
<protein>
    <recommendedName>
        <fullName evidence="3">Arrestin C-terminal-like domain-containing protein</fullName>
    </recommendedName>
</protein>
<dbReference type="AlphaFoldDB" id="A0AA84ZDK5"/>
<dbReference type="Proteomes" id="UP000050790">
    <property type="component" value="Unassembled WGS sequence"/>
</dbReference>
<dbReference type="SMART" id="SM01017">
    <property type="entry name" value="Arrestin_C"/>
    <property type="match status" value="1"/>
</dbReference>
<feature type="domain" description="Arrestin C-terminal-like" evidence="3">
    <location>
        <begin position="254"/>
        <end position="436"/>
    </location>
</feature>
<dbReference type="InterPro" id="IPR000698">
    <property type="entry name" value="Arrestin"/>
</dbReference>
<dbReference type="GO" id="GO:0001664">
    <property type="term" value="F:G protein-coupled receptor binding"/>
    <property type="evidence" value="ECO:0007669"/>
    <property type="project" value="TreeGrafter"/>
</dbReference>
<dbReference type="PANTHER" id="PTHR11792:SF17">
    <property type="entry name" value="KURTZ ARRESTIN"/>
    <property type="match status" value="1"/>
</dbReference>
<evidence type="ECO:0000256" key="1">
    <source>
        <dbReference type="ARBA" id="ARBA00005298"/>
    </source>
</evidence>
<dbReference type="WBParaSite" id="SMRG1_24300.1">
    <property type="protein sequence ID" value="SMRG1_24300.1"/>
    <property type="gene ID" value="SMRG1_24300"/>
</dbReference>
<feature type="compositionally biased region" description="Basic and acidic residues" evidence="2">
    <location>
        <begin position="467"/>
        <end position="484"/>
    </location>
</feature>
<comment type="similarity">
    <text evidence="1">Belongs to the arrestin family.</text>
</comment>
<evidence type="ECO:0000313" key="5">
    <source>
        <dbReference type="WBParaSite" id="SMRG1_24300.1"/>
    </source>
</evidence>
<dbReference type="Gene3D" id="2.60.40.840">
    <property type="match status" value="2"/>
</dbReference>
<evidence type="ECO:0000256" key="2">
    <source>
        <dbReference type="SAM" id="MobiDB-lite"/>
    </source>
</evidence>
<name>A0AA84ZDK5_9TREM</name>
<evidence type="ECO:0000259" key="3">
    <source>
        <dbReference type="SMART" id="SM01017"/>
    </source>
</evidence>
<feature type="region of interest" description="Disordered" evidence="2">
    <location>
        <begin position="462"/>
        <end position="484"/>
    </location>
</feature>
<dbReference type="PANTHER" id="PTHR11792">
    <property type="entry name" value="ARRESTIN"/>
    <property type="match status" value="1"/>
</dbReference>
<organism evidence="4 5">
    <name type="scientific">Schistosoma margrebowiei</name>
    <dbReference type="NCBI Taxonomy" id="48269"/>
    <lineage>
        <taxon>Eukaryota</taxon>
        <taxon>Metazoa</taxon>
        <taxon>Spiralia</taxon>
        <taxon>Lophotrochozoa</taxon>
        <taxon>Platyhelminthes</taxon>
        <taxon>Trematoda</taxon>
        <taxon>Digenea</taxon>
        <taxon>Strigeidida</taxon>
        <taxon>Schistosomatoidea</taxon>
        <taxon>Schistosomatidae</taxon>
        <taxon>Schistosoma</taxon>
    </lineage>
</organism>
<dbReference type="SUPFAM" id="SSF81296">
    <property type="entry name" value="E set domains"/>
    <property type="match status" value="3"/>
</dbReference>
<dbReference type="GO" id="GO:0005737">
    <property type="term" value="C:cytoplasm"/>
    <property type="evidence" value="ECO:0007669"/>
    <property type="project" value="TreeGrafter"/>
</dbReference>
<dbReference type="InterPro" id="IPR014752">
    <property type="entry name" value="Arrestin-like_C"/>
</dbReference>